<feature type="transmembrane region" description="Helical" evidence="3">
    <location>
        <begin position="12"/>
        <end position="30"/>
    </location>
</feature>
<sequence length="500" mass="56744">MEQQRQKKPVRRVVIAGGGTAGWMVAAGLSKSLGKLLDIKLIESEEIGTVGVGEATIPTLLNFHHLMEINEQEFMAETMATFKLGISFENWRNVNEDYIHSFGTTGTDHWTAGFQHFWHKGRERGIAGDYGDYCLELKAGLKNRFAHLPNNGMNYAYHMDAGRYAKFLRRFSERYGVQRVEGKIVEVRKNLLSGDITALRLDSGAELEGDLFIDCTGFRGLLIGQTMGVEYEDWSHWLFNDSAVALQTKSVRDAVPYTRSIARDAGWQWQIPLQHRVGNGLVYSTRYTDDETALRTLQAAVDGEPLMTPRVIRFTPGQRKQTWKGNCIAIGLASGFLEPIESTSIHLIQRGIIRLMQMFPQDGISQADIDEFNQQADYEIQHIRDFIILHYNVTNRRDTPYWRDAATMKLPPSLQHRIDLFRDTGRVFRVPNELFAENSWIQVMLGQGILPASHHQTADLMGDEELARFLGNISGTIDRTVAQLPSHQKYVEQYCSGTGW</sequence>
<dbReference type="EMBL" id="BMWV01000001">
    <property type="protein sequence ID" value="GGY27149.1"/>
    <property type="molecule type" value="Genomic_DNA"/>
</dbReference>
<proteinExistence type="predicted"/>
<evidence type="ECO:0000313" key="5">
    <source>
        <dbReference type="EMBL" id="QBI04426.1"/>
    </source>
</evidence>
<dbReference type="Pfam" id="PF04820">
    <property type="entry name" value="Trp_halogenase"/>
    <property type="match status" value="1"/>
</dbReference>
<accession>A0A411X5X4</accession>
<evidence type="ECO:0000256" key="2">
    <source>
        <dbReference type="PIRSR" id="PIRSR011396-2"/>
    </source>
</evidence>
<feature type="binding site" evidence="2">
    <location>
        <position position="341"/>
    </location>
    <ligand>
        <name>L-tryptophan</name>
        <dbReference type="ChEBI" id="CHEBI:57912"/>
    </ligand>
</feature>
<keyword evidence="3" id="KW-1133">Transmembrane helix</keyword>
<dbReference type="PIRSF" id="PIRSF011396">
    <property type="entry name" value="Trp_halogenase"/>
    <property type="match status" value="1"/>
</dbReference>
<keyword evidence="6" id="KW-1185">Reference proteome</keyword>
<dbReference type="AlphaFoldDB" id="A0A411X5X4"/>
<dbReference type="Proteomes" id="UP000628442">
    <property type="component" value="Unassembled WGS sequence"/>
</dbReference>
<dbReference type="Proteomes" id="UP000292307">
    <property type="component" value="Chromosome"/>
</dbReference>
<dbReference type="SUPFAM" id="SSF51905">
    <property type="entry name" value="FAD/NAD(P)-binding domain"/>
    <property type="match status" value="1"/>
</dbReference>
<feature type="binding site" evidence="2">
    <location>
        <position position="83"/>
    </location>
    <ligand>
        <name>7-chloro-L-tryptophan</name>
        <dbReference type="ChEBI" id="CHEBI:58713"/>
    </ligand>
</feature>
<reference evidence="4" key="3">
    <citation type="submission" date="2022-12" db="EMBL/GenBank/DDBJ databases">
        <authorList>
            <person name="Sun Q."/>
            <person name="Kim S."/>
        </authorList>
    </citation>
    <scope>NUCLEOTIDE SEQUENCE</scope>
    <source>
        <strain evidence="4">KCTC 12343</strain>
    </source>
</reference>
<protein>
    <submittedName>
        <fullName evidence="5">Tryptophan 7-halogenase</fullName>
    </submittedName>
    <submittedName>
        <fullName evidence="4">Tryptophan halogenase</fullName>
    </submittedName>
</protein>
<dbReference type="InterPro" id="IPR006905">
    <property type="entry name" value="Flavin_halogenase"/>
</dbReference>
<evidence type="ECO:0000313" key="7">
    <source>
        <dbReference type="Proteomes" id="UP000628442"/>
    </source>
</evidence>
<dbReference type="InterPro" id="IPR050816">
    <property type="entry name" value="Flavin-dep_Halogenase_NPB"/>
</dbReference>
<name>A0A411X5X4_9BURK</name>
<reference evidence="5 6" key="2">
    <citation type="submission" date="2019-02" db="EMBL/GenBank/DDBJ databases">
        <title>Draft Genome Sequences of Six Type Strains of the Genus Massilia.</title>
        <authorList>
            <person name="Miess H."/>
            <person name="Frediansyhah A."/>
            <person name="Gross H."/>
        </authorList>
    </citation>
    <scope>NUCLEOTIDE SEQUENCE [LARGE SCALE GENOMIC DNA]</scope>
    <source>
        <strain evidence="5 6">DSM 17472</strain>
    </source>
</reference>
<dbReference type="PANTHER" id="PTHR43747">
    <property type="entry name" value="FAD-BINDING PROTEIN"/>
    <property type="match status" value="1"/>
</dbReference>
<reference evidence="4" key="1">
    <citation type="journal article" date="2014" name="Int. J. Syst. Evol. Microbiol.">
        <title>Complete genome sequence of Corynebacterium casei LMG S-19264T (=DSM 44701T), isolated from a smear-ripened cheese.</title>
        <authorList>
            <consortium name="US DOE Joint Genome Institute (JGI-PGF)"/>
            <person name="Walter F."/>
            <person name="Albersmeier A."/>
            <person name="Kalinowski J."/>
            <person name="Ruckert C."/>
        </authorList>
    </citation>
    <scope>NUCLEOTIDE SEQUENCE</scope>
    <source>
        <strain evidence="4">KCTC 12343</strain>
    </source>
</reference>
<feature type="binding site" evidence="2">
    <location>
        <begin position="18"/>
        <end position="21"/>
    </location>
    <ligand>
        <name>FAD</name>
        <dbReference type="ChEBI" id="CHEBI:57692"/>
    </ligand>
</feature>
<dbReference type="InterPro" id="IPR036188">
    <property type="entry name" value="FAD/NAD-bd_sf"/>
</dbReference>
<dbReference type="OrthoDB" id="8868802at2"/>
<dbReference type="InterPro" id="IPR033856">
    <property type="entry name" value="Trp_halogen"/>
</dbReference>
<evidence type="ECO:0000313" key="4">
    <source>
        <dbReference type="EMBL" id="GGY27149.1"/>
    </source>
</evidence>
<keyword evidence="3" id="KW-0812">Transmembrane</keyword>
<dbReference type="GO" id="GO:0000166">
    <property type="term" value="F:nucleotide binding"/>
    <property type="evidence" value="ECO:0007669"/>
    <property type="project" value="UniProtKB-KW"/>
</dbReference>
<evidence type="ECO:0000256" key="3">
    <source>
        <dbReference type="SAM" id="Phobius"/>
    </source>
</evidence>
<dbReference type="GO" id="GO:0004497">
    <property type="term" value="F:monooxygenase activity"/>
    <property type="evidence" value="ECO:0007669"/>
    <property type="project" value="InterPro"/>
</dbReference>
<evidence type="ECO:0000256" key="1">
    <source>
        <dbReference type="PIRSR" id="PIRSR011396-1"/>
    </source>
</evidence>
<feature type="binding site" evidence="2">
    <location>
        <position position="332"/>
    </location>
    <ligand>
        <name>FAD</name>
        <dbReference type="ChEBI" id="CHEBI:57692"/>
    </ligand>
</feature>
<keyword evidence="2" id="KW-0285">Flavoprotein</keyword>
<dbReference type="PANTHER" id="PTHR43747:SF4">
    <property type="entry name" value="FLAVIN-DEPENDENT TRYPTOPHAN HALOGENASE"/>
    <property type="match status" value="1"/>
</dbReference>
<dbReference type="Gene3D" id="3.50.50.60">
    <property type="entry name" value="FAD/NAD(P)-binding domain"/>
    <property type="match status" value="1"/>
</dbReference>
<feature type="active site" evidence="1">
    <location>
        <position position="83"/>
    </location>
</feature>
<keyword evidence="2" id="KW-0274">FAD</keyword>
<dbReference type="FunFam" id="3.50.50.60:FF:000280">
    <property type="entry name" value="Tryptophan halogenase"/>
    <property type="match status" value="1"/>
</dbReference>
<keyword evidence="3" id="KW-0472">Membrane</keyword>
<evidence type="ECO:0000313" key="6">
    <source>
        <dbReference type="Proteomes" id="UP000292307"/>
    </source>
</evidence>
<dbReference type="RefSeq" id="WP_131148487.1">
    <property type="nucleotide sequence ID" value="NZ_BMWV01000001.1"/>
</dbReference>
<organism evidence="4 7">
    <name type="scientific">Pseudoduganella albidiflava</name>
    <dbReference type="NCBI Taxonomy" id="321983"/>
    <lineage>
        <taxon>Bacteria</taxon>
        <taxon>Pseudomonadati</taxon>
        <taxon>Pseudomonadota</taxon>
        <taxon>Betaproteobacteria</taxon>
        <taxon>Burkholderiales</taxon>
        <taxon>Oxalobacteraceae</taxon>
        <taxon>Telluria group</taxon>
        <taxon>Pseudoduganella</taxon>
    </lineage>
</organism>
<keyword evidence="2" id="KW-0547">Nucleotide-binding</keyword>
<dbReference type="EMBL" id="CP036401">
    <property type="protein sequence ID" value="QBI04426.1"/>
    <property type="molecule type" value="Genomic_DNA"/>
</dbReference>
<feature type="binding site" evidence="2">
    <location>
        <position position="345"/>
    </location>
    <ligand>
        <name>FAD</name>
        <dbReference type="ChEBI" id="CHEBI:57692"/>
    </ligand>
</feature>
<gene>
    <name evidence="4" type="primary">prnA</name>
    <name evidence="5" type="ORF">EYF70_29100</name>
    <name evidence="4" type="ORF">GCM10007387_06510</name>
</gene>